<dbReference type="EMBL" id="LILC01000027">
    <property type="protein sequence ID" value="KOO41935.1"/>
    <property type="molecule type" value="Genomic_DNA"/>
</dbReference>
<evidence type="ECO:0000313" key="3">
    <source>
        <dbReference type="Proteomes" id="UP000037558"/>
    </source>
</evidence>
<dbReference type="AlphaFoldDB" id="A0A0M0KSY0"/>
<reference evidence="3" key="1">
    <citation type="submission" date="2015-08" db="EMBL/GenBank/DDBJ databases">
        <title>Fjat-14210 dsm16467.</title>
        <authorList>
            <person name="Liu B."/>
            <person name="Wang J."/>
            <person name="Zhu Y."/>
            <person name="Liu G."/>
            <person name="Chen Q."/>
            <person name="Chen Z."/>
            <person name="Lan J."/>
            <person name="Che J."/>
            <person name="Ge C."/>
            <person name="Shi H."/>
            <person name="Pan Z."/>
            <person name="Liu X."/>
        </authorList>
    </citation>
    <scope>NUCLEOTIDE SEQUENCE [LARGE SCALE GENOMIC DNA]</scope>
    <source>
        <strain evidence="3">DSM 16467</strain>
    </source>
</reference>
<keyword evidence="1" id="KW-1133">Transmembrane helix</keyword>
<sequence>MREFIFYRSKWKVVLLGIIVLAAEALFGFMIVDELTYSDGITGYLILGIVMFLLLLWVLAKWGKIILSTKPFLIMTEEELTIFTSPSEPFTFKMSDVEGLLPYEVSNVPMFGIILVDEEKYYRIAPKTTKRIANINHRTGFPTFNVALNMMKRQDREKFLVALSELEIDILVPEENVKAQ</sequence>
<keyword evidence="1" id="KW-0472">Membrane</keyword>
<comment type="caution">
    <text evidence="2">The sequence shown here is derived from an EMBL/GenBank/DDBJ whole genome shotgun (WGS) entry which is preliminary data.</text>
</comment>
<dbReference type="PATRIC" id="fig|284581.3.peg.40"/>
<evidence type="ECO:0000256" key="1">
    <source>
        <dbReference type="SAM" id="Phobius"/>
    </source>
</evidence>
<dbReference type="STRING" id="284581.AMD01_18825"/>
<accession>A0A0M0KSY0</accession>
<proteinExistence type="predicted"/>
<keyword evidence="3" id="KW-1185">Reference proteome</keyword>
<name>A0A0M0KSY0_9BACI</name>
<evidence type="ECO:0000313" key="2">
    <source>
        <dbReference type="EMBL" id="KOO41935.1"/>
    </source>
</evidence>
<dbReference type="RefSeq" id="WP_053402994.1">
    <property type="nucleotide sequence ID" value="NZ_LILC01000027.1"/>
</dbReference>
<feature type="transmembrane region" description="Helical" evidence="1">
    <location>
        <begin position="12"/>
        <end position="32"/>
    </location>
</feature>
<keyword evidence="1" id="KW-0812">Transmembrane</keyword>
<dbReference type="NCBIfam" id="NF041635">
    <property type="entry name" value="STM3941_fam"/>
    <property type="match status" value="1"/>
</dbReference>
<dbReference type="InterPro" id="IPR048136">
    <property type="entry name" value="STM3941-like"/>
</dbReference>
<protein>
    <submittedName>
        <fullName evidence="2">Uncharacterized protein</fullName>
    </submittedName>
</protein>
<feature type="transmembrane region" description="Helical" evidence="1">
    <location>
        <begin position="44"/>
        <end position="60"/>
    </location>
</feature>
<dbReference type="OrthoDB" id="2850020at2"/>
<organism evidence="2 3">
    <name type="scientific">Priestia koreensis</name>
    <dbReference type="NCBI Taxonomy" id="284581"/>
    <lineage>
        <taxon>Bacteria</taxon>
        <taxon>Bacillati</taxon>
        <taxon>Bacillota</taxon>
        <taxon>Bacilli</taxon>
        <taxon>Bacillales</taxon>
        <taxon>Bacillaceae</taxon>
        <taxon>Priestia</taxon>
    </lineage>
</organism>
<gene>
    <name evidence="2" type="ORF">AMD01_18825</name>
</gene>
<dbReference type="Proteomes" id="UP000037558">
    <property type="component" value="Unassembled WGS sequence"/>
</dbReference>